<evidence type="ECO:0000256" key="2">
    <source>
        <dbReference type="ARBA" id="ARBA00022723"/>
    </source>
</evidence>
<dbReference type="PROSITE" id="PS00523">
    <property type="entry name" value="SULFATASE_1"/>
    <property type="match status" value="1"/>
</dbReference>
<dbReference type="RefSeq" id="WP_348387365.1">
    <property type="nucleotide sequence ID" value="NZ_CP134146.1"/>
</dbReference>
<dbReference type="EMBL" id="CP134146">
    <property type="protein sequence ID" value="WNC68208.1"/>
    <property type="molecule type" value="Genomic_DNA"/>
</dbReference>
<dbReference type="InterPro" id="IPR050738">
    <property type="entry name" value="Sulfatase"/>
</dbReference>
<evidence type="ECO:0000256" key="5">
    <source>
        <dbReference type="SAM" id="SignalP"/>
    </source>
</evidence>
<comment type="similarity">
    <text evidence="1">Belongs to the sulfatase family.</text>
</comment>
<dbReference type="InterPro" id="IPR024607">
    <property type="entry name" value="Sulfatase_CS"/>
</dbReference>
<dbReference type="PANTHER" id="PTHR42693">
    <property type="entry name" value="ARYLSULFATASE FAMILY MEMBER"/>
    <property type="match status" value="1"/>
</dbReference>
<dbReference type="Proteomes" id="UP001248581">
    <property type="component" value="Chromosome"/>
</dbReference>
<dbReference type="Gene3D" id="3.30.1120.10">
    <property type="match status" value="1"/>
</dbReference>
<reference evidence="8" key="1">
    <citation type="submission" date="2023-09" db="EMBL/GenBank/DDBJ databases">
        <authorList>
            <person name="Li S."/>
            <person name="Li X."/>
            <person name="Zhang C."/>
            <person name="Zhao Z."/>
        </authorList>
    </citation>
    <scope>NUCLEOTIDE SEQUENCE [LARGE SCALE GENOMIC DNA]</scope>
    <source>
        <strain evidence="8">SQ345</strain>
    </source>
</reference>
<sequence>MKNLFLLLTFACSFSVFAEEKPNIILIMADDLGYGDTGFTGNKIIKTPSLDTMAQEGAVMANFHAGGSVCSPTRGTFLTGRHHHRYGVFWANVGHLPKEEITLAEILKEQGYSTGHFGKWHLGTLSKDFSAKGDKRKPLENYSPPSWHGYDTSFVTESAIQLWDPALGKRAVNNPFWLDGVALEPNDASLQGGASKVVMDRALPFIENSVKNKQPFFTVIWFHAPHQDVVAGPEYLARYKEYGEAAHYYGVISEMDEQIGRLRDKLKYLGVDKNTLITFTSDNGPESANIRARNPGAEGRLAGSTDNLKGRKRSLYEGGVRVPTLALWPEKIAAGSVINIPASTLDYLPTINEIVGYKMPDDRPIDGTSILPILQGIEINEKRNKAIPFIAKDKLSLLDGNYKLVTNTNALANNLAELELYNLTLDRGETTNIAKNHPKRVNAMIEQLKQFILSAKASHNGDDYQVKFKSVDEWPIQKKISVE</sequence>
<gene>
    <name evidence="7" type="ORF">RI845_16985</name>
</gene>
<evidence type="ECO:0000259" key="6">
    <source>
        <dbReference type="Pfam" id="PF00884"/>
    </source>
</evidence>
<accession>A0ABY9THE4</accession>
<keyword evidence="4" id="KW-0106">Calcium</keyword>
<keyword evidence="2" id="KW-0479">Metal-binding</keyword>
<feature type="signal peptide" evidence="5">
    <location>
        <begin position="1"/>
        <end position="18"/>
    </location>
</feature>
<name>A0ABY9THE4_9GAMM</name>
<dbReference type="Gene3D" id="3.40.720.10">
    <property type="entry name" value="Alkaline Phosphatase, subunit A"/>
    <property type="match status" value="1"/>
</dbReference>
<protein>
    <submittedName>
        <fullName evidence="7">Sulfatase-like hydrolase/transferase</fullName>
    </submittedName>
</protein>
<dbReference type="Pfam" id="PF00884">
    <property type="entry name" value="Sulfatase"/>
    <property type="match status" value="1"/>
</dbReference>
<dbReference type="InterPro" id="IPR000917">
    <property type="entry name" value="Sulfatase_N"/>
</dbReference>
<feature type="chain" id="PRO_5047195580" evidence="5">
    <location>
        <begin position="19"/>
        <end position="483"/>
    </location>
</feature>
<dbReference type="PANTHER" id="PTHR42693:SF53">
    <property type="entry name" value="ENDO-4-O-SULFATASE"/>
    <property type="match status" value="1"/>
</dbReference>
<feature type="domain" description="Sulfatase N-terminal" evidence="6">
    <location>
        <begin position="22"/>
        <end position="356"/>
    </location>
</feature>
<dbReference type="SUPFAM" id="SSF53649">
    <property type="entry name" value="Alkaline phosphatase-like"/>
    <property type="match status" value="1"/>
</dbReference>
<dbReference type="InterPro" id="IPR017850">
    <property type="entry name" value="Alkaline_phosphatase_core_sf"/>
</dbReference>
<keyword evidence="5" id="KW-0732">Signal</keyword>
<evidence type="ECO:0000313" key="7">
    <source>
        <dbReference type="EMBL" id="WNC68208.1"/>
    </source>
</evidence>
<keyword evidence="8" id="KW-1185">Reference proteome</keyword>
<evidence type="ECO:0000256" key="4">
    <source>
        <dbReference type="ARBA" id="ARBA00022837"/>
    </source>
</evidence>
<keyword evidence="3" id="KW-0378">Hydrolase</keyword>
<evidence type="ECO:0000313" key="8">
    <source>
        <dbReference type="Proteomes" id="UP001248581"/>
    </source>
</evidence>
<proteinExistence type="inferred from homology"/>
<organism evidence="7 8">
    <name type="scientific">Thalassotalea nanhaiensis</name>
    <dbReference type="NCBI Taxonomy" id="3065648"/>
    <lineage>
        <taxon>Bacteria</taxon>
        <taxon>Pseudomonadati</taxon>
        <taxon>Pseudomonadota</taxon>
        <taxon>Gammaproteobacteria</taxon>
        <taxon>Alteromonadales</taxon>
        <taxon>Colwelliaceae</taxon>
        <taxon>Thalassotalea</taxon>
    </lineage>
</organism>
<evidence type="ECO:0000256" key="3">
    <source>
        <dbReference type="ARBA" id="ARBA00022801"/>
    </source>
</evidence>
<evidence type="ECO:0000256" key="1">
    <source>
        <dbReference type="ARBA" id="ARBA00008779"/>
    </source>
</evidence>